<keyword evidence="1" id="KW-0472">Membrane</keyword>
<evidence type="ECO:0000256" key="1">
    <source>
        <dbReference type="SAM" id="Phobius"/>
    </source>
</evidence>
<proteinExistence type="predicted"/>
<keyword evidence="1" id="KW-1133">Transmembrane helix</keyword>
<keyword evidence="3" id="KW-1185">Reference proteome</keyword>
<dbReference type="EMBL" id="CABWKQ010000011">
    <property type="protein sequence ID" value="VWX34581.1"/>
    <property type="molecule type" value="Genomic_DNA"/>
</dbReference>
<reference evidence="2 3" key="1">
    <citation type="submission" date="2019-10" db="EMBL/GenBank/DDBJ databases">
        <authorList>
            <person name="Karimi E."/>
        </authorList>
    </citation>
    <scope>NUCLEOTIDE SEQUENCE [LARGE SCALE GENOMIC DNA]</scope>
    <source>
        <strain evidence="2">Exiguobacterium sp. 9Y</strain>
    </source>
</reference>
<evidence type="ECO:0000313" key="3">
    <source>
        <dbReference type="Proteomes" id="UP000439752"/>
    </source>
</evidence>
<accession>A0A653I6U6</accession>
<dbReference type="RefSeq" id="WP_159172999.1">
    <property type="nucleotide sequence ID" value="NZ_LR732311.1"/>
</dbReference>
<name>A0A653I6U6_9BACL</name>
<organism evidence="2 3">
    <name type="scientific">Exiguobacterium oxidotolerans</name>
    <dbReference type="NCBI Taxonomy" id="223958"/>
    <lineage>
        <taxon>Bacteria</taxon>
        <taxon>Bacillati</taxon>
        <taxon>Bacillota</taxon>
        <taxon>Bacilli</taxon>
        <taxon>Bacillales</taxon>
        <taxon>Bacillales Family XII. Incertae Sedis</taxon>
        <taxon>Exiguobacterium</taxon>
    </lineage>
</organism>
<dbReference type="AlphaFoldDB" id="A0A653I6U6"/>
<feature type="transmembrane region" description="Helical" evidence="1">
    <location>
        <begin position="102"/>
        <end position="126"/>
    </location>
</feature>
<gene>
    <name evidence="2" type="ORF">EXIGUO9Y_190053</name>
</gene>
<evidence type="ECO:0000313" key="2">
    <source>
        <dbReference type="EMBL" id="VWX34581.1"/>
    </source>
</evidence>
<feature type="transmembrane region" description="Helical" evidence="1">
    <location>
        <begin position="170"/>
        <end position="191"/>
    </location>
</feature>
<protein>
    <submittedName>
        <fullName evidence="2">Uncharacterized protein</fullName>
    </submittedName>
</protein>
<dbReference type="Proteomes" id="UP000439752">
    <property type="component" value="Unassembled WGS sequence"/>
</dbReference>
<keyword evidence="1" id="KW-0812">Transmembrane</keyword>
<sequence>MIQLLKQIDDQVHHIVYHQEGRTLFYREGIASKEKQEGSGELVQVNVETATVVVKCRHVIAAYRQKKEWIRLKKADGYFKSDFPSLKTMDKWIERRSKKRKVFVALFTMLCGLSSLTGVLPVPGYIPLFYLPWFWPVDEGKSRRARFYRWYGAIMLIPLGGTSKDFLNPINLSISGTVCLVSGFLLLLHVIQMLKEEETKEVTL</sequence>